<dbReference type="GO" id="GO:0097363">
    <property type="term" value="F:protein O-acetylglucosaminyltransferase activity"/>
    <property type="evidence" value="ECO:0007669"/>
    <property type="project" value="UniProtKB-EC"/>
</dbReference>
<organism evidence="10 11">
    <name type="scientific">bacterium (Candidatus Blackallbacteria) CG17_big_fil_post_rev_8_21_14_2_50_48_46</name>
    <dbReference type="NCBI Taxonomy" id="2014261"/>
    <lineage>
        <taxon>Bacteria</taxon>
        <taxon>Candidatus Blackallbacteria</taxon>
    </lineage>
</organism>
<comment type="caution">
    <text evidence="10">The sequence shown here is derived from an EMBL/GenBank/DDBJ whole genome shotgun (WGS) entry which is preliminary data.</text>
</comment>
<dbReference type="Gene3D" id="3.40.50.2000">
    <property type="entry name" value="Glycogen Phosphorylase B"/>
    <property type="match status" value="1"/>
</dbReference>
<dbReference type="Gene3D" id="3.40.50.11380">
    <property type="match status" value="1"/>
</dbReference>
<accession>A0A2M7GAQ3</accession>
<dbReference type="Proteomes" id="UP000231019">
    <property type="component" value="Unassembled WGS sequence"/>
</dbReference>
<sequence length="704" mass="80649">MSVPQLPQQEDAPKRYQRALKAESENDRLLALELYQNLLHDAPDFPNLHYRLGILLHQTTPFEAIPHYREELRYRPDFWGCRNNLALCLEQTGQYEAALAEFHKALQDCPAQAEGEQARILENIGDLFFTQNKLREGLGYFQRALALQAVNPRLQLKIARSQQRLGQILEAIQSLKKSLQLYPQSAKTWFLLGHLQAGLLQFESSYASYLIGLKMPCSNYEKALACLHMAHALSETGKIEEADAILSQGLNYEALDGLRLAKACLLPPIYRTQQDLILWRNRFANALQAFQASPFTLRDPVREVGSLPFYLPYQGENDRALLEKLSAIYQSILPPDEEKPSRSKSNRLRLGIVSHYFHKHSLMECFGNLILALPQDRFELGFFSLDPLLEDQVTLKLKQRADYWDDLPHELKAQRKEILKWHADILLYTDLGTHLPTWLLAHSRLAPLQWVLPGHPVTSGLKSIDGFVSNIWLDTPEAQAHYTEPLIRLPLMPAYVPLPQAVKTKFSRLDLGLPENKRIYLCPVSLYKIHPQMDPLFKALLDQDREGIVLMLNRPQSLLDQHLKERFYQSIGPNAERIWFVPWFTPERFLSLLSNCEVLLEPFPFGNGTTLFTAFGMGIPVVTLPGSFARGRFAHAFYEQMQLGHLVANSEKDYLEKALSWAKQKELRQAVSQAIIQAHPRLFQNPEALNTFCEALCKAHEHAR</sequence>
<comment type="similarity">
    <text evidence="2">Belongs to the glycosyltransferase 41 family. O-GlcNAc transferase subfamily.</text>
</comment>
<evidence type="ECO:0000256" key="8">
    <source>
        <dbReference type="PROSITE-ProRule" id="PRU00339"/>
    </source>
</evidence>
<dbReference type="Pfam" id="PF13844">
    <property type="entry name" value="Glyco_transf_41"/>
    <property type="match status" value="1"/>
</dbReference>
<proteinExistence type="inferred from homology"/>
<keyword evidence="6" id="KW-0677">Repeat</keyword>
<name>A0A2M7GAQ3_9BACT</name>
<evidence type="ECO:0000256" key="2">
    <source>
        <dbReference type="ARBA" id="ARBA00005386"/>
    </source>
</evidence>
<dbReference type="PANTHER" id="PTHR44835">
    <property type="entry name" value="UDP-N-ACETYLGLUCOSAMINE--PEPTIDE N-ACETYLGLUCOSAMINYLTRANSFERASE SPINDLY-RELATED"/>
    <property type="match status" value="1"/>
</dbReference>
<comment type="pathway">
    <text evidence="1">Protein modification; protein glycosylation.</text>
</comment>
<dbReference type="PROSITE" id="PS50005">
    <property type="entry name" value="TPR"/>
    <property type="match status" value="1"/>
</dbReference>
<feature type="repeat" description="TPR" evidence="8">
    <location>
        <begin position="118"/>
        <end position="151"/>
    </location>
</feature>
<dbReference type="EMBL" id="PFFQ01000005">
    <property type="protein sequence ID" value="PIW19232.1"/>
    <property type="molecule type" value="Genomic_DNA"/>
</dbReference>
<evidence type="ECO:0000256" key="5">
    <source>
        <dbReference type="ARBA" id="ARBA00022679"/>
    </source>
</evidence>
<evidence type="ECO:0000313" key="10">
    <source>
        <dbReference type="EMBL" id="PIW19232.1"/>
    </source>
</evidence>
<gene>
    <name evidence="10" type="ORF">COW36_02135</name>
</gene>
<evidence type="ECO:0000256" key="7">
    <source>
        <dbReference type="ARBA" id="ARBA00022803"/>
    </source>
</evidence>
<evidence type="ECO:0000256" key="1">
    <source>
        <dbReference type="ARBA" id="ARBA00004922"/>
    </source>
</evidence>
<keyword evidence="5" id="KW-0808">Transferase</keyword>
<dbReference type="AlphaFoldDB" id="A0A2M7GAQ3"/>
<protein>
    <recommendedName>
        <fullName evidence="3">protein O-GlcNAc transferase</fullName>
        <ecNumber evidence="3">2.4.1.255</ecNumber>
    </recommendedName>
</protein>
<feature type="domain" description="O-GlcNAc transferase C-terminal" evidence="9">
    <location>
        <begin position="507"/>
        <end position="678"/>
    </location>
</feature>
<dbReference type="SUPFAM" id="SSF53756">
    <property type="entry name" value="UDP-Glycosyltransferase/glycogen phosphorylase"/>
    <property type="match status" value="1"/>
</dbReference>
<dbReference type="InterPro" id="IPR011990">
    <property type="entry name" value="TPR-like_helical_dom_sf"/>
</dbReference>
<dbReference type="PANTHER" id="PTHR44835:SF1">
    <property type="entry name" value="PROTEIN O-GLCNAC TRANSFERASE"/>
    <property type="match status" value="1"/>
</dbReference>
<evidence type="ECO:0000256" key="3">
    <source>
        <dbReference type="ARBA" id="ARBA00011970"/>
    </source>
</evidence>
<keyword evidence="7 8" id="KW-0802">TPR repeat</keyword>
<dbReference type="Gene3D" id="1.25.40.10">
    <property type="entry name" value="Tetratricopeptide repeat domain"/>
    <property type="match status" value="2"/>
</dbReference>
<dbReference type="InterPro" id="IPR029489">
    <property type="entry name" value="OGT/SEC/SPY_C"/>
</dbReference>
<dbReference type="InterPro" id="IPR019734">
    <property type="entry name" value="TPR_rpt"/>
</dbReference>
<reference evidence="10 11" key="1">
    <citation type="submission" date="2017-09" db="EMBL/GenBank/DDBJ databases">
        <title>Depth-based differentiation of microbial function through sediment-hosted aquifers and enrichment of novel symbionts in the deep terrestrial subsurface.</title>
        <authorList>
            <person name="Probst A.J."/>
            <person name="Ladd B."/>
            <person name="Jarett J.K."/>
            <person name="Geller-Mcgrath D.E."/>
            <person name="Sieber C.M."/>
            <person name="Emerson J.B."/>
            <person name="Anantharaman K."/>
            <person name="Thomas B.C."/>
            <person name="Malmstrom R."/>
            <person name="Stieglmeier M."/>
            <person name="Klingl A."/>
            <person name="Woyke T."/>
            <person name="Ryan C.M."/>
            <person name="Banfield J.F."/>
        </authorList>
    </citation>
    <scope>NUCLEOTIDE SEQUENCE [LARGE SCALE GENOMIC DNA]</scope>
    <source>
        <strain evidence="10">CG17_big_fil_post_rev_8_21_14_2_50_48_46</strain>
    </source>
</reference>
<evidence type="ECO:0000259" key="9">
    <source>
        <dbReference type="Pfam" id="PF13844"/>
    </source>
</evidence>
<keyword evidence="4" id="KW-0328">Glycosyltransferase</keyword>
<dbReference type="SUPFAM" id="SSF48452">
    <property type="entry name" value="TPR-like"/>
    <property type="match status" value="1"/>
</dbReference>
<dbReference type="EC" id="2.4.1.255" evidence="3"/>
<evidence type="ECO:0000256" key="6">
    <source>
        <dbReference type="ARBA" id="ARBA00022737"/>
    </source>
</evidence>
<dbReference type="Pfam" id="PF13432">
    <property type="entry name" value="TPR_16"/>
    <property type="match status" value="2"/>
</dbReference>
<evidence type="ECO:0000313" key="11">
    <source>
        <dbReference type="Proteomes" id="UP000231019"/>
    </source>
</evidence>
<evidence type="ECO:0000256" key="4">
    <source>
        <dbReference type="ARBA" id="ARBA00022676"/>
    </source>
</evidence>
<dbReference type="InterPro" id="IPR051939">
    <property type="entry name" value="Glycosyltr_41/O-GlcNAc_trsf"/>
</dbReference>
<dbReference type="SMART" id="SM00028">
    <property type="entry name" value="TPR"/>
    <property type="match status" value="5"/>
</dbReference>